<feature type="coiled-coil region" evidence="3">
    <location>
        <begin position="655"/>
        <end position="717"/>
    </location>
</feature>
<evidence type="ECO:0000313" key="7">
    <source>
        <dbReference type="Proteomes" id="UP000002748"/>
    </source>
</evidence>
<evidence type="ECO:0000313" key="6">
    <source>
        <dbReference type="EMBL" id="EJT51144.1"/>
    </source>
</evidence>
<evidence type="ECO:0000256" key="2">
    <source>
        <dbReference type="ARBA" id="ARBA00022490"/>
    </source>
</evidence>
<feature type="domain" description="Centrosomin N-terminal motif 1" evidence="5">
    <location>
        <begin position="95"/>
        <end position="161"/>
    </location>
</feature>
<dbReference type="GO" id="GO:0031267">
    <property type="term" value="F:small GTPase binding"/>
    <property type="evidence" value="ECO:0007669"/>
    <property type="project" value="TreeGrafter"/>
</dbReference>
<sequence>MTPLSKEAPAALLSLSPPPSVVPERRQGRGRKDDDSESEGEALDAKYGGHSEDDLSASFTAHRERLDKSLTKSKRTGAGAGRHSVATGNAGNQMTLREQEQKENFNLQLENHFLKERLASMAPDHIESALKENVKLKIEILNLGKELKKSKKLLVQQDRDLAAAARERDGHKVKARDAESRELEGMWREEKERRIAAEDELDKLKDDQFDRAQELEDRVRNLEEELERAKDDLDTARAGLDDQNEEIARLRDEADRAVDELEKLQSERDLGESVGLGKGREARLVSKLEEEVETLKVELEDARAATADIEELEEQINQLRDKYAASQIDLERRDEEILDLNNEMDLRVREHEREINQVEAEWRDEVLETRGQVDELKDVMQEREAEIEDLRKGLLEREDELAGAREQIMVLEAAQGETHDRLEETLRGIQIDNEEKEADLLEANREVESLGQRVYELEELVDELRAREGELAAELQRMDDEKENYDELVTALKEARRKIQDERDDYASRLARAEEAFHSEREAWEKSRQREAEHHERVLATKDQVTERLTTELEAARDRVAMRDRDLVSVQNALRSLEAERRKLGDELSSDQRSLELEIERLRRDLARAEDDLDRAREEARERESSLAKRDMQLAELMDKHRSVERQLTDERQGRLQLSDKLDAVTKTARQHEREAETLRSRIEDIEPLLTESRNSRALLQRQNDQQRQERTDLLLRVFKDVNRFLAVEDSTTPANFTLFKDTLLSRLRSISGVRTDFDKRIRETEARMESKMASLKRQLEGKWRALDGFEASVKKLELARAQWRARLASKDGELESARGQISDLKRQLSSASSSRGPSDETIKLLTDRASMAEKRATQAAQSLESLERKFEELQKRTGSADTKWEARVKEYENRLRIAGEKVKAEKQGGKERAQQLETQVKELERQLELTRRHNRRAEGVVANAAHLLKDDE</sequence>
<dbReference type="Gene3D" id="1.10.287.1490">
    <property type="match status" value="1"/>
</dbReference>
<dbReference type="GO" id="GO:0048193">
    <property type="term" value="P:Golgi vesicle transport"/>
    <property type="evidence" value="ECO:0007669"/>
    <property type="project" value="TreeGrafter"/>
</dbReference>
<dbReference type="OrthoDB" id="10255000at2759"/>
<feature type="coiled-coil region" evidence="3">
    <location>
        <begin position="97"/>
        <end position="146"/>
    </location>
</feature>
<dbReference type="PANTHER" id="PTHR19327">
    <property type="entry name" value="GOLGIN"/>
    <property type="match status" value="1"/>
</dbReference>
<dbReference type="Pfam" id="PF07989">
    <property type="entry name" value="Cnn_1N"/>
    <property type="match status" value="1"/>
</dbReference>
<dbReference type="Proteomes" id="UP000002748">
    <property type="component" value="Unassembled WGS sequence"/>
</dbReference>
<feature type="coiled-coil region" evidence="3">
    <location>
        <begin position="567"/>
        <end position="626"/>
    </location>
</feature>
<evidence type="ECO:0000256" key="4">
    <source>
        <dbReference type="SAM" id="MobiDB-lite"/>
    </source>
</evidence>
<dbReference type="AlphaFoldDB" id="J6F2F0"/>
<dbReference type="KEGG" id="tasa:A1Q1_07608"/>
<feature type="coiled-coil region" evidence="3">
    <location>
        <begin position="808"/>
        <end position="941"/>
    </location>
</feature>
<dbReference type="VEuPathDB" id="FungiDB:A1Q1_07608"/>
<dbReference type="InterPro" id="IPR012943">
    <property type="entry name" value="Cnn_1N"/>
</dbReference>
<feature type="region of interest" description="Disordered" evidence="4">
    <location>
        <begin position="169"/>
        <end position="188"/>
    </location>
</feature>
<evidence type="ECO:0000259" key="5">
    <source>
        <dbReference type="Pfam" id="PF07989"/>
    </source>
</evidence>
<name>J6F2F0_TRIAS</name>
<gene>
    <name evidence="6" type="ORF">A1Q1_07608</name>
</gene>
<dbReference type="EMBL" id="ALBS01000073">
    <property type="protein sequence ID" value="EJT51144.1"/>
    <property type="molecule type" value="Genomic_DNA"/>
</dbReference>
<comment type="subcellular location">
    <subcellularLocation>
        <location evidence="1">Cytoplasm</location>
    </subcellularLocation>
</comment>
<organism evidence="6 7">
    <name type="scientific">Trichosporon asahii var. asahii (strain ATCC 90039 / CBS 2479 / JCM 2466 / KCTC 7840 / NBRC 103889/ NCYC 2677 / UAMH 7654)</name>
    <name type="common">Yeast</name>
    <dbReference type="NCBI Taxonomy" id="1186058"/>
    <lineage>
        <taxon>Eukaryota</taxon>
        <taxon>Fungi</taxon>
        <taxon>Dikarya</taxon>
        <taxon>Basidiomycota</taxon>
        <taxon>Agaricomycotina</taxon>
        <taxon>Tremellomycetes</taxon>
        <taxon>Trichosporonales</taxon>
        <taxon>Trichosporonaceae</taxon>
        <taxon>Trichosporon</taxon>
    </lineage>
</organism>
<dbReference type="HOGENOM" id="CLU_010459_1_0_1"/>
<dbReference type="PANTHER" id="PTHR19327:SF0">
    <property type="entry name" value="GOLGIN SUBFAMILY A MEMBER 4"/>
    <property type="match status" value="1"/>
</dbReference>
<feature type="compositionally biased region" description="Basic and acidic residues" evidence="4">
    <location>
        <begin position="23"/>
        <end position="34"/>
    </location>
</feature>
<reference evidence="6 7" key="1">
    <citation type="journal article" date="2012" name="Eukaryot. Cell">
        <title>Draft genome sequence of CBS 2479, the standard type strain of Trichosporon asahii.</title>
        <authorList>
            <person name="Yang R.Y."/>
            <person name="Li H.T."/>
            <person name="Zhu H."/>
            <person name="Zhou G.P."/>
            <person name="Wang M."/>
            <person name="Wang L."/>
        </authorList>
    </citation>
    <scope>NUCLEOTIDE SEQUENCE [LARGE SCALE GENOMIC DNA]</scope>
    <source>
        <strain evidence="7">ATCC 90039 / CBS 2479 / JCM 2466 / KCTC 7840 / NCYC 2677 / UAMH 7654</strain>
    </source>
</reference>
<feature type="compositionally biased region" description="Basic and acidic residues" evidence="4">
    <location>
        <begin position="43"/>
        <end position="53"/>
    </location>
</feature>
<dbReference type="SUPFAM" id="SSF57997">
    <property type="entry name" value="Tropomyosin"/>
    <property type="match status" value="1"/>
</dbReference>
<protein>
    <recommendedName>
        <fullName evidence="5">Centrosomin N-terminal motif 1 domain-containing protein</fullName>
    </recommendedName>
</protein>
<keyword evidence="3" id="KW-0175">Coiled coil</keyword>
<comment type="caution">
    <text evidence="6">The sequence shown here is derived from an EMBL/GenBank/DDBJ whole genome shotgun (WGS) entry which is preliminary data.</text>
</comment>
<keyword evidence="2" id="KW-0963">Cytoplasm</keyword>
<accession>J6F2F0</accession>
<dbReference type="GO" id="GO:0005794">
    <property type="term" value="C:Golgi apparatus"/>
    <property type="evidence" value="ECO:0007669"/>
    <property type="project" value="TreeGrafter"/>
</dbReference>
<feature type="compositionally biased region" description="Basic and acidic residues" evidence="4">
    <location>
        <begin position="61"/>
        <end position="70"/>
    </location>
</feature>
<dbReference type="GeneID" id="25991120"/>
<feature type="region of interest" description="Disordered" evidence="4">
    <location>
        <begin position="1"/>
        <end position="91"/>
    </location>
</feature>
<evidence type="ECO:0000256" key="1">
    <source>
        <dbReference type="ARBA" id="ARBA00004496"/>
    </source>
</evidence>
<evidence type="ECO:0000256" key="3">
    <source>
        <dbReference type="SAM" id="Coils"/>
    </source>
</evidence>
<proteinExistence type="predicted"/>
<dbReference type="RefSeq" id="XP_014182095.1">
    <property type="nucleotide sequence ID" value="XM_014326620.1"/>
</dbReference>
<dbReference type="GO" id="GO:0005815">
    <property type="term" value="C:microtubule organizing center"/>
    <property type="evidence" value="ECO:0007669"/>
    <property type="project" value="InterPro"/>
</dbReference>